<reference evidence="2 3" key="1">
    <citation type="submission" date="2018-05" db="EMBL/GenBank/DDBJ databases">
        <title>Abyssibacter profundi OUC007T gen. nov., sp. nov, a marine bacterium isolated from seawater of the Mariana Trench.</title>
        <authorList>
            <person name="Zhou S."/>
        </authorList>
    </citation>
    <scope>NUCLEOTIDE SEQUENCE [LARGE SCALE GENOMIC DNA]</scope>
    <source>
        <strain evidence="2 3">OUC007</strain>
    </source>
</reference>
<protein>
    <submittedName>
        <fullName evidence="2">DUF58 domain-containing protein</fullName>
    </submittedName>
</protein>
<dbReference type="Proteomes" id="UP000251800">
    <property type="component" value="Unassembled WGS sequence"/>
</dbReference>
<name>A0A363UMT7_9GAMM</name>
<gene>
    <name evidence="2" type="ORF">DEH80_04670</name>
</gene>
<dbReference type="AlphaFoldDB" id="A0A363UMT7"/>
<evidence type="ECO:0000259" key="1">
    <source>
        <dbReference type="Pfam" id="PF01882"/>
    </source>
</evidence>
<dbReference type="InterPro" id="IPR002881">
    <property type="entry name" value="DUF58"/>
</dbReference>
<organism evidence="2 3">
    <name type="scientific">Abyssibacter profundi</name>
    <dbReference type="NCBI Taxonomy" id="2182787"/>
    <lineage>
        <taxon>Bacteria</taxon>
        <taxon>Pseudomonadati</taxon>
        <taxon>Pseudomonadota</taxon>
        <taxon>Gammaproteobacteria</taxon>
        <taxon>Chromatiales</taxon>
        <taxon>Oceanococcaceae</taxon>
        <taxon>Abyssibacter</taxon>
    </lineage>
</organism>
<comment type="caution">
    <text evidence="2">The sequence shown here is derived from an EMBL/GenBank/DDBJ whole genome shotgun (WGS) entry which is preliminary data.</text>
</comment>
<sequence>MPWSITCSSVCRLPDIVAGRTRIDMEALTGLRRQAAALDLSSRPRVMTDLAGAHASGFRGRGMEFDDYRVYQPGDDLRAMDWRVTARTGTPHVRLYHEERERPVMLCVDLRPAMWFATRGRFKSVVAAQAAALCGWAALDNRDRVGGLSFDGQRHAEIRPGGRRQLLQWLHTLADSTPAHGPVRADALSQLLRRLLRTARPGTLVGLFSDFRQLGPMESALLRKLGQRVELILGFVVDPIEQRLPPAGRYPLADETGQIRWIDTGDPHHRRRWSEQYAQRRAAAESAARSCRAHWVELSTDGEPLDALSTALGRRRQVA</sequence>
<dbReference type="OrthoDB" id="9776116at2"/>
<dbReference type="PANTHER" id="PTHR33608:SF12">
    <property type="entry name" value="DUF58 DOMAIN-CONTAINING PROTEIN"/>
    <property type="match status" value="1"/>
</dbReference>
<keyword evidence="3" id="KW-1185">Reference proteome</keyword>
<evidence type="ECO:0000313" key="3">
    <source>
        <dbReference type="Proteomes" id="UP000251800"/>
    </source>
</evidence>
<evidence type="ECO:0000313" key="2">
    <source>
        <dbReference type="EMBL" id="PWN56731.1"/>
    </source>
</evidence>
<dbReference type="SUPFAM" id="SSF53300">
    <property type="entry name" value="vWA-like"/>
    <property type="match status" value="1"/>
</dbReference>
<dbReference type="Pfam" id="PF01882">
    <property type="entry name" value="DUF58"/>
    <property type="match status" value="1"/>
</dbReference>
<dbReference type="EMBL" id="QEQK01000004">
    <property type="protein sequence ID" value="PWN56731.1"/>
    <property type="molecule type" value="Genomic_DNA"/>
</dbReference>
<feature type="domain" description="DUF58" evidence="1">
    <location>
        <begin position="67"/>
        <end position="282"/>
    </location>
</feature>
<dbReference type="InterPro" id="IPR036465">
    <property type="entry name" value="vWFA_dom_sf"/>
</dbReference>
<dbReference type="PANTHER" id="PTHR33608">
    <property type="entry name" value="BLL2464 PROTEIN"/>
    <property type="match status" value="1"/>
</dbReference>
<accession>A0A363UMT7</accession>
<proteinExistence type="predicted"/>